<organism evidence="8 9">
    <name type="scientific">Candidatus Gottesmanbacteria bacterium GW2011_GWA2_42_18</name>
    <dbReference type="NCBI Taxonomy" id="1618442"/>
    <lineage>
        <taxon>Bacteria</taxon>
        <taxon>Candidatus Gottesmaniibacteriota</taxon>
    </lineage>
</organism>
<evidence type="ECO:0000256" key="6">
    <source>
        <dbReference type="ARBA" id="ARBA00023136"/>
    </source>
</evidence>
<reference evidence="8 9" key="1">
    <citation type="journal article" date="2015" name="Nature">
        <title>rRNA introns, odd ribosomes, and small enigmatic genomes across a large radiation of phyla.</title>
        <authorList>
            <person name="Brown C.T."/>
            <person name="Hug L.A."/>
            <person name="Thomas B.C."/>
            <person name="Sharon I."/>
            <person name="Castelle C.J."/>
            <person name="Singh A."/>
            <person name="Wilkins M.J."/>
            <person name="Williams K.H."/>
            <person name="Banfield J.F."/>
        </authorList>
    </citation>
    <scope>NUCLEOTIDE SEQUENCE [LARGE SCALE GENOMIC DNA]</scope>
</reference>
<feature type="transmembrane region" description="Helical" evidence="7">
    <location>
        <begin position="295"/>
        <end position="314"/>
    </location>
</feature>
<feature type="transmembrane region" description="Helical" evidence="7">
    <location>
        <begin position="111"/>
        <end position="132"/>
    </location>
</feature>
<feature type="transmembrane region" description="Helical" evidence="7">
    <location>
        <begin position="49"/>
        <end position="72"/>
    </location>
</feature>
<comment type="subcellular location">
    <subcellularLocation>
        <location evidence="1">Cell membrane</location>
        <topology evidence="1">Multi-pass membrane protein</topology>
    </subcellularLocation>
</comment>
<dbReference type="InterPro" id="IPR050833">
    <property type="entry name" value="Poly_Biosynth_Transport"/>
</dbReference>
<comment type="similarity">
    <text evidence="2">Belongs to the polysaccharide synthase family.</text>
</comment>
<gene>
    <name evidence="8" type="ORF">UV09_C0036G0007</name>
</gene>
<feature type="transmembrane region" description="Helical" evidence="7">
    <location>
        <begin position="25"/>
        <end position="43"/>
    </location>
</feature>
<evidence type="ECO:0000313" key="8">
    <source>
        <dbReference type="EMBL" id="KKS45504.1"/>
    </source>
</evidence>
<accession>A0A0G0ZA31</accession>
<sequence length="481" mass="53667">MDTGRAAVVRGKIVKGVMAMTGRTFLLQFITFSATLILTILLSPAVFGVFFIVSAVISFLTYFSDIGLAAALIQKKKEPERLELLSVFTLQQAIVLVLILLALIMEPKISFFYSLSPDGVFLLKALLLSFFLSSLKTIPSILLERRLDFSRLVIPQILENLIFYLTAVILAYRNFGITSFAWAAIFRGFAGLIGIYWISPWLPGIAFSYASIKSLITFGIPFQANSLLALVKDDLLTLYLGKVLPFSHIGYLGWAKKWAETPLRLIMDSVIRVTFPAFSRIQNDKQLLKKALEKAVLFLALFIFPASIFLAIYIKPLTELVPRYAKWQEALTAFYFFTASSILAAFSSPIVNALNALGKIKKTLGLMVVWTVLTWLLVPVLTYFFGFNGWAYASVAISSTLFLPLGMLKKEVNFNFGKNLAKPFLMILISGSLALITLPCVNNFASLGFFMLVSGLIYAVLAWKFLKNEIMPYLPKFLVKA</sequence>
<protein>
    <submittedName>
        <fullName evidence="8">Polysaccharide biosynthesis protein</fullName>
    </submittedName>
</protein>
<evidence type="ECO:0000256" key="3">
    <source>
        <dbReference type="ARBA" id="ARBA00022475"/>
    </source>
</evidence>
<keyword evidence="5 7" id="KW-1133">Transmembrane helix</keyword>
<evidence type="ECO:0000256" key="4">
    <source>
        <dbReference type="ARBA" id="ARBA00022692"/>
    </source>
</evidence>
<proteinExistence type="inferred from homology"/>
<comment type="caution">
    <text evidence="8">The sequence shown here is derived from an EMBL/GenBank/DDBJ whole genome shotgun (WGS) entry which is preliminary data.</text>
</comment>
<feature type="transmembrane region" description="Helical" evidence="7">
    <location>
        <begin position="84"/>
        <end position="105"/>
    </location>
</feature>
<evidence type="ECO:0000313" key="9">
    <source>
        <dbReference type="Proteomes" id="UP000034320"/>
    </source>
</evidence>
<dbReference type="AlphaFoldDB" id="A0A0G0ZA31"/>
<dbReference type="Pfam" id="PF13440">
    <property type="entry name" value="Polysacc_synt_3"/>
    <property type="match status" value="1"/>
</dbReference>
<feature type="transmembrane region" description="Helical" evidence="7">
    <location>
        <begin position="444"/>
        <end position="466"/>
    </location>
</feature>
<dbReference type="Proteomes" id="UP000034320">
    <property type="component" value="Unassembled WGS sequence"/>
</dbReference>
<keyword evidence="3" id="KW-1003">Cell membrane</keyword>
<keyword evidence="4 7" id="KW-0812">Transmembrane</keyword>
<evidence type="ECO:0000256" key="1">
    <source>
        <dbReference type="ARBA" id="ARBA00004651"/>
    </source>
</evidence>
<feature type="transmembrane region" description="Helical" evidence="7">
    <location>
        <begin position="152"/>
        <end position="173"/>
    </location>
</feature>
<feature type="transmembrane region" description="Helical" evidence="7">
    <location>
        <begin position="334"/>
        <end position="357"/>
    </location>
</feature>
<feature type="transmembrane region" description="Helical" evidence="7">
    <location>
        <begin position="390"/>
        <end position="408"/>
    </location>
</feature>
<evidence type="ECO:0000256" key="7">
    <source>
        <dbReference type="SAM" id="Phobius"/>
    </source>
</evidence>
<dbReference type="PANTHER" id="PTHR30250">
    <property type="entry name" value="PST FAMILY PREDICTED COLANIC ACID TRANSPORTER"/>
    <property type="match status" value="1"/>
</dbReference>
<dbReference type="EMBL" id="LCDD01000036">
    <property type="protein sequence ID" value="KKS45504.1"/>
    <property type="molecule type" value="Genomic_DNA"/>
</dbReference>
<evidence type="ECO:0000256" key="5">
    <source>
        <dbReference type="ARBA" id="ARBA00022989"/>
    </source>
</evidence>
<dbReference type="PANTHER" id="PTHR30250:SF10">
    <property type="entry name" value="LIPOPOLYSACCHARIDE BIOSYNTHESIS PROTEIN WZXC"/>
    <property type="match status" value="1"/>
</dbReference>
<evidence type="ECO:0000256" key="2">
    <source>
        <dbReference type="ARBA" id="ARBA00007430"/>
    </source>
</evidence>
<name>A0A0G0ZA31_9BACT</name>
<keyword evidence="6 7" id="KW-0472">Membrane</keyword>
<feature type="transmembrane region" description="Helical" evidence="7">
    <location>
        <begin position="420"/>
        <end position="438"/>
    </location>
</feature>
<dbReference type="GO" id="GO:0005886">
    <property type="term" value="C:plasma membrane"/>
    <property type="evidence" value="ECO:0007669"/>
    <property type="project" value="UniProtKB-SubCell"/>
</dbReference>
<feature type="transmembrane region" description="Helical" evidence="7">
    <location>
        <begin position="364"/>
        <end position="384"/>
    </location>
</feature>